<feature type="compositionally biased region" description="Low complexity" evidence="1">
    <location>
        <begin position="258"/>
        <end position="268"/>
    </location>
</feature>
<keyword evidence="3" id="KW-1185">Reference proteome</keyword>
<feature type="compositionally biased region" description="Low complexity" evidence="1">
    <location>
        <begin position="110"/>
        <end position="129"/>
    </location>
</feature>
<evidence type="ECO:0000313" key="3">
    <source>
        <dbReference type="Proteomes" id="UP000001194"/>
    </source>
</evidence>
<dbReference type="HOGENOM" id="CLU_573726_0_0_1"/>
<dbReference type="KEGG" id="lbc:LACBIDRAFT_324513"/>
<evidence type="ECO:0000313" key="2">
    <source>
        <dbReference type="EMBL" id="EDR11038.1"/>
    </source>
</evidence>
<feature type="compositionally biased region" description="Low complexity" evidence="1">
    <location>
        <begin position="302"/>
        <end position="314"/>
    </location>
</feature>
<feature type="compositionally biased region" description="Low complexity" evidence="1">
    <location>
        <begin position="213"/>
        <end position="227"/>
    </location>
</feature>
<dbReference type="STRING" id="486041.B0D248"/>
<feature type="compositionally biased region" description="Polar residues" evidence="1">
    <location>
        <begin position="38"/>
        <end position="48"/>
    </location>
</feature>
<feature type="compositionally biased region" description="Polar residues" evidence="1">
    <location>
        <begin position="134"/>
        <end position="145"/>
    </location>
</feature>
<feature type="region of interest" description="Disordered" evidence="1">
    <location>
        <begin position="407"/>
        <end position="433"/>
    </location>
</feature>
<feature type="region of interest" description="Disordered" evidence="1">
    <location>
        <begin position="24"/>
        <end position="48"/>
    </location>
</feature>
<dbReference type="EMBL" id="DS547096">
    <property type="protein sequence ID" value="EDR11038.1"/>
    <property type="molecule type" value="Genomic_DNA"/>
</dbReference>
<dbReference type="AlphaFoldDB" id="B0D248"/>
<proteinExistence type="predicted"/>
<evidence type="ECO:0000256" key="1">
    <source>
        <dbReference type="SAM" id="MobiDB-lite"/>
    </source>
</evidence>
<dbReference type="Proteomes" id="UP000001194">
    <property type="component" value="Unassembled WGS sequence"/>
</dbReference>
<name>B0D248_LACBS</name>
<accession>B0D248</accession>
<reference evidence="2 3" key="1">
    <citation type="journal article" date="2008" name="Nature">
        <title>The genome of Laccaria bicolor provides insights into mycorrhizal symbiosis.</title>
        <authorList>
            <person name="Martin F."/>
            <person name="Aerts A."/>
            <person name="Ahren D."/>
            <person name="Brun A."/>
            <person name="Danchin E.G.J."/>
            <person name="Duchaussoy F."/>
            <person name="Gibon J."/>
            <person name="Kohler A."/>
            <person name="Lindquist E."/>
            <person name="Pereda V."/>
            <person name="Salamov A."/>
            <person name="Shapiro H.J."/>
            <person name="Wuyts J."/>
            <person name="Blaudez D."/>
            <person name="Buee M."/>
            <person name="Brokstein P."/>
            <person name="Canbaeck B."/>
            <person name="Cohen D."/>
            <person name="Courty P.E."/>
            <person name="Coutinho P.M."/>
            <person name="Delaruelle C."/>
            <person name="Detter J.C."/>
            <person name="Deveau A."/>
            <person name="DiFazio S."/>
            <person name="Duplessis S."/>
            <person name="Fraissinet-Tachet L."/>
            <person name="Lucic E."/>
            <person name="Frey-Klett P."/>
            <person name="Fourrey C."/>
            <person name="Feussner I."/>
            <person name="Gay G."/>
            <person name="Grimwood J."/>
            <person name="Hoegger P.J."/>
            <person name="Jain P."/>
            <person name="Kilaru S."/>
            <person name="Labbe J."/>
            <person name="Lin Y.C."/>
            <person name="Legue V."/>
            <person name="Le Tacon F."/>
            <person name="Marmeisse R."/>
            <person name="Melayah D."/>
            <person name="Montanini B."/>
            <person name="Muratet M."/>
            <person name="Nehls U."/>
            <person name="Niculita-Hirzel H."/>
            <person name="Oudot-Le Secq M.P."/>
            <person name="Peter M."/>
            <person name="Quesneville H."/>
            <person name="Rajashekar B."/>
            <person name="Reich M."/>
            <person name="Rouhier N."/>
            <person name="Schmutz J."/>
            <person name="Yin T."/>
            <person name="Chalot M."/>
            <person name="Henrissat B."/>
            <person name="Kuees U."/>
            <person name="Lucas S."/>
            <person name="Van de Peer Y."/>
            <person name="Podila G.K."/>
            <person name="Polle A."/>
            <person name="Pukkila P.J."/>
            <person name="Richardson P.M."/>
            <person name="Rouze P."/>
            <person name="Sanders I.R."/>
            <person name="Stajich J.E."/>
            <person name="Tunlid A."/>
            <person name="Tuskan G."/>
            <person name="Grigoriev I.V."/>
        </authorList>
    </citation>
    <scope>NUCLEOTIDE SEQUENCE [LARGE SCALE GENOMIC DNA]</scope>
    <source>
        <strain evidence="3">S238N-H82 / ATCC MYA-4686</strain>
    </source>
</reference>
<feature type="compositionally biased region" description="Polar residues" evidence="1">
    <location>
        <begin position="155"/>
        <end position="166"/>
    </location>
</feature>
<organism evidence="3">
    <name type="scientific">Laccaria bicolor (strain S238N-H82 / ATCC MYA-4686)</name>
    <name type="common">Bicoloured deceiver</name>
    <name type="synonym">Laccaria laccata var. bicolor</name>
    <dbReference type="NCBI Taxonomy" id="486041"/>
    <lineage>
        <taxon>Eukaryota</taxon>
        <taxon>Fungi</taxon>
        <taxon>Dikarya</taxon>
        <taxon>Basidiomycota</taxon>
        <taxon>Agaricomycotina</taxon>
        <taxon>Agaricomycetes</taxon>
        <taxon>Agaricomycetidae</taxon>
        <taxon>Agaricales</taxon>
        <taxon>Agaricineae</taxon>
        <taxon>Hydnangiaceae</taxon>
        <taxon>Laccaria</taxon>
    </lineage>
</organism>
<dbReference type="InParanoid" id="B0D248"/>
<feature type="compositionally biased region" description="Polar residues" evidence="1">
    <location>
        <begin position="242"/>
        <end position="253"/>
    </location>
</feature>
<sequence length="476" mass="47716">MLGKASDIHRKICCISKQKNICSAYPQSDGVRPESARKSSGSVKTSQAAWWIQSTQRWSVYSAPGGPIAPSSIPPVNGPAPTGAQGVPAPYSQPPTGSNVPGGPLPPPASSSLPPVNGPAPTGAIGGPAPYSPLPTNSNAPTDPKTQGGPVTPPASLTISIVNSPAPTGAQGGPTTYSQPPTGGNALGGPLPPLASSSLPPINGPAPTGIQGGPVTSSPPTGSNTPTDPKFQGGPVAPPASLNLNEVPSSSLPPVNGPAPTGTQGGPATSPPPTGSNAPTDPKIQGGPVTPPASLTVPLVNGPAPTGAQGGPTTYSSPLTNGTVAPAPNYSAGPAIPSVAPTIPHIFGPVLVQTGYNQFKTGFSAKYAINFAILLNECKNVRFEGLLFLGLDFQALVPQGNNTPSMSPAGSVVKGTGVPQEECTSTLPPKGPAPAATPSVFYSLLSKRFLTWLFEQIYVYVLNMNVLNIDLSSSEL</sequence>
<dbReference type="RefSeq" id="XP_001878339.1">
    <property type="nucleotide sequence ID" value="XM_001878304.1"/>
</dbReference>
<dbReference type="GeneID" id="6074140"/>
<gene>
    <name evidence="2" type="ORF">LACBIDRAFT_324513</name>
</gene>
<feature type="region of interest" description="Disordered" evidence="1">
    <location>
        <begin position="71"/>
        <end position="320"/>
    </location>
</feature>
<protein>
    <submittedName>
        <fullName evidence="2">Predicted protein</fullName>
    </submittedName>
</protein>